<dbReference type="GO" id="GO:0015074">
    <property type="term" value="P:DNA integration"/>
    <property type="evidence" value="ECO:0007669"/>
    <property type="project" value="InterPro"/>
</dbReference>
<dbReference type="Gene3D" id="1.10.443.10">
    <property type="entry name" value="Intergrase catalytic core"/>
    <property type="match status" value="1"/>
</dbReference>
<dbReference type="Proteomes" id="UP000095228">
    <property type="component" value="Chromosome"/>
</dbReference>
<sequence length="390" mass="42928">MTKSDREEWLAIKRTAGDTPPLAAIREWAKARELCGDQLLAAAKAWHGVGGSFTPILAEKAVDEFIAAVEATGKQGEATYRAKLKPIATAFAGRELHSITAPEWTAYLARWTDGVSQNDHRKRTIALCRWAQRNGYIPKLSELEVGYTLKAKENMPEIGIITPEALGQLLVYIDTNHPRHLPALVLAAMAGLRAAEIHGSRKDRNLRQLWADIHLNPERVGGRAEKPFVRVTHAKPNTPAWRHVPLCPAARSWLEPYWNSRKPSASSLPAAMERVRDIAITLGLDLPDNCFRHSYITYQVSLTGSKAQVALWAGTSEVRIDRHYRRPVTEAAAKGWFGMTREAAMKLPKLSAPEADYSAMGKVGGSVISEAKKAAARKRLAGEAALVDGE</sequence>
<keyword evidence="3" id="KW-1185">Reference proteome</keyword>
<evidence type="ECO:0000256" key="1">
    <source>
        <dbReference type="ARBA" id="ARBA00023172"/>
    </source>
</evidence>
<dbReference type="InterPro" id="IPR011010">
    <property type="entry name" value="DNA_brk_join_enz"/>
</dbReference>
<dbReference type="GO" id="GO:0003677">
    <property type="term" value="F:DNA binding"/>
    <property type="evidence" value="ECO:0007669"/>
    <property type="project" value="InterPro"/>
</dbReference>
<keyword evidence="1" id="KW-0233">DNA recombination</keyword>
<dbReference type="InterPro" id="IPR013762">
    <property type="entry name" value="Integrase-like_cat_sf"/>
</dbReference>
<dbReference type="EMBL" id="CP016094">
    <property type="protein sequence ID" value="AOS46082.1"/>
    <property type="molecule type" value="Genomic_DNA"/>
</dbReference>
<gene>
    <name evidence="2" type="ORF">Verru16b_03177</name>
</gene>
<reference evidence="2 3" key="1">
    <citation type="submission" date="2016-06" db="EMBL/GenBank/DDBJ databases">
        <title>Three novel species with peptidoglycan cell walls form the new genus Lacunisphaera gen. nov. in the family Opitutaceae of the verrucomicrobial subdivision 4.</title>
        <authorList>
            <person name="Rast P."/>
            <person name="Gloeckner I."/>
            <person name="Jogler M."/>
            <person name="Boedeker C."/>
            <person name="Jeske O."/>
            <person name="Wiegand S."/>
            <person name="Reinhardt R."/>
            <person name="Schumann P."/>
            <person name="Rohde M."/>
            <person name="Spring S."/>
            <person name="Gloeckner F.O."/>
            <person name="Jogler C."/>
        </authorList>
    </citation>
    <scope>NUCLEOTIDE SEQUENCE [LARGE SCALE GENOMIC DNA]</scope>
    <source>
        <strain evidence="2 3">IG16b</strain>
    </source>
</reference>
<dbReference type="SUPFAM" id="SSF56349">
    <property type="entry name" value="DNA breaking-rejoining enzymes"/>
    <property type="match status" value="1"/>
</dbReference>
<dbReference type="GO" id="GO:0006310">
    <property type="term" value="P:DNA recombination"/>
    <property type="evidence" value="ECO:0007669"/>
    <property type="project" value="UniProtKB-KW"/>
</dbReference>
<dbReference type="STRING" id="1838286.Verru16b_03177"/>
<evidence type="ECO:0000313" key="2">
    <source>
        <dbReference type="EMBL" id="AOS46082.1"/>
    </source>
</evidence>
<proteinExistence type="predicted"/>
<dbReference type="KEGG" id="obg:Verru16b_03177"/>
<protein>
    <recommendedName>
        <fullName evidence="4">Phage integrase family protein</fullName>
    </recommendedName>
</protein>
<organism evidence="2 3">
    <name type="scientific">Lacunisphaera limnophila</name>
    <dbReference type="NCBI Taxonomy" id="1838286"/>
    <lineage>
        <taxon>Bacteria</taxon>
        <taxon>Pseudomonadati</taxon>
        <taxon>Verrucomicrobiota</taxon>
        <taxon>Opitutia</taxon>
        <taxon>Opitutales</taxon>
        <taxon>Opitutaceae</taxon>
        <taxon>Lacunisphaera</taxon>
    </lineage>
</organism>
<evidence type="ECO:0008006" key="4">
    <source>
        <dbReference type="Google" id="ProtNLM"/>
    </source>
</evidence>
<accession>A0A1D8AYV1</accession>
<dbReference type="AlphaFoldDB" id="A0A1D8AYV1"/>
<evidence type="ECO:0000313" key="3">
    <source>
        <dbReference type="Proteomes" id="UP000095228"/>
    </source>
</evidence>
<name>A0A1D8AYV1_9BACT</name>